<dbReference type="Proteomes" id="UP001524478">
    <property type="component" value="Unassembled WGS sequence"/>
</dbReference>
<dbReference type="Pfam" id="PF01156">
    <property type="entry name" value="IU_nuc_hydro"/>
    <property type="match status" value="1"/>
</dbReference>
<dbReference type="PANTHER" id="PTHR12304:SF4">
    <property type="entry name" value="URIDINE NUCLEOSIDASE"/>
    <property type="match status" value="1"/>
</dbReference>
<dbReference type="RefSeq" id="WP_216561369.1">
    <property type="nucleotide sequence ID" value="NZ_JAHLOH010000047.1"/>
</dbReference>
<keyword evidence="2" id="KW-0378">Hydrolase</keyword>
<gene>
    <name evidence="2" type="ORF">NE686_05500</name>
</gene>
<dbReference type="InterPro" id="IPR023186">
    <property type="entry name" value="IUNH"/>
</dbReference>
<evidence type="ECO:0000313" key="2">
    <source>
        <dbReference type="EMBL" id="MCQ4922531.1"/>
    </source>
</evidence>
<accession>A0ABT1S7T6</accession>
<dbReference type="EMBL" id="JANGAC010000003">
    <property type="protein sequence ID" value="MCQ4922531.1"/>
    <property type="molecule type" value="Genomic_DNA"/>
</dbReference>
<protein>
    <submittedName>
        <fullName evidence="2">Nucleoside hydrolase</fullName>
    </submittedName>
</protein>
<sequence>MIRPIIIDCDPGLDDSIALIAAHKVQDTEVVGITTVAGNASLENTSKNALNLLHTIGWELPVIIGSEHPLIRERNLSNKKTGIGEVVLQESNREFYKIDVTDFIYEEAKKYDGNLEILALAPMTNIAKTLIRYPDIKPLIKSITFMGGTTRAGNITPSAEFNMYIDPHAVDIVFKSGIPLTMVGLDVTKKAYLQLEDIDYFKSFNNPHSQLIAEFLMAIHNRECLCGEKAIEIHDAVALAVMVLPELAKKKKFGVSIEINNKQSLGMLLLDYRNISDEEKNIDIAIDIDVDKFKNWLKGLNC</sequence>
<dbReference type="GO" id="GO:0016787">
    <property type="term" value="F:hydrolase activity"/>
    <property type="evidence" value="ECO:0007669"/>
    <property type="project" value="UniProtKB-KW"/>
</dbReference>
<evidence type="ECO:0000259" key="1">
    <source>
        <dbReference type="Pfam" id="PF01156"/>
    </source>
</evidence>
<comment type="caution">
    <text evidence="2">The sequence shown here is derived from an EMBL/GenBank/DDBJ whole genome shotgun (WGS) entry which is preliminary data.</text>
</comment>
<name>A0ABT1S7T6_9FIRM</name>
<dbReference type="PANTHER" id="PTHR12304">
    <property type="entry name" value="INOSINE-URIDINE PREFERRING NUCLEOSIDE HYDROLASE"/>
    <property type="match status" value="1"/>
</dbReference>
<proteinExistence type="predicted"/>
<reference evidence="2 3" key="1">
    <citation type="submission" date="2022-06" db="EMBL/GenBank/DDBJ databases">
        <title>Isolation of gut microbiota from human fecal samples.</title>
        <authorList>
            <person name="Pamer E.G."/>
            <person name="Barat B."/>
            <person name="Waligurski E."/>
            <person name="Medina S."/>
            <person name="Paddock L."/>
            <person name="Mostad J."/>
        </authorList>
    </citation>
    <scope>NUCLEOTIDE SEQUENCE [LARGE SCALE GENOMIC DNA]</scope>
    <source>
        <strain evidence="2 3">DFI.7.95</strain>
    </source>
</reference>
<evidence type="ECO:0000313" key="3">
    <source>
        <dbReference type="Proteomes" id="UP001524478"/>
    </source>
</evidence>
<dbReference type="InterPro" id="IPR001910">
    <property type="entry name" value="Inosine/uridine_hydrolase_dom"/>
</dbReference>
<organism evidence="2 3">
    <name type="scientific">Tissierella carlieri</name>
    <dbReference type="NCBI Taxonomy" id="689904"/>
    <lineage>
        <taxon>Bacteria</taxon>
        <taxon>Bacillati</taxon>
        <taxon>Bacillota</taxon>
        <taxon>Tissierellia</taxon>
        <taxon>Tissierellales</taxon>
        <taxon>Tissierellaceae</taxon>
        <taxon>Tissierella</taxon>
    </lineage>
</organism>
<keyword evidence="3" id="KW-1185">Reference proteome</keyword>
<feature type="domain" description="Inosine/uridine-preferring nucleoside hydrolase" evidence="1">
    <location>
        <begin position="5"/>
        <end position="294"/>
    </location>
</feature>